<sequence length="326" mass="34714">HVIETDYHAPPVGDFGYGRGGIAAEGYRDTFDSWEGAAGGYSMNAMFAEGGLQTDYELSNINSVSMTPNGKYAIVGQSQGPPQIWDAVNGQLVSSMQGTSSHCGKVALACSGTLLVGLASDGIDAQPCVLQIWDVNTGKPVQLTHQIKCATFALSNNSNNLIMAGNQKYGRGISVGILDLNNSELTKEIKSDTNQSYGGTPSFITLTPDERFAIVGCPSGLASTNYVVFDLTTQQELVQPPTIALDSDAKCSIVLNNDQMVTGTKSGQLVLWDIPTCQRLHTLNDNGQNAHRDRITDLKLSPDRSCLVSTSADGTGKVWDANSKEL</sequence>
<feature type="non-terminal residue" evidence="4">
    <location>
        <position position="326"/>
    </location>
</feature>
<dbReference type="InterPro" id="IPR001680">
    <property type="entry name" value="WD40_rpt"/>
</dbReference>
<name>A0A820TDY9_9BILA</name>
<dbReference type="EMBL" id="CAJOBG010048708">
    <property type="protein sequence ID" value="CAF4468658.1"/>
    <property type="molecule type" value="Genomic_DNA"/>
</dbReference>
<evidence type="ECO:0000313" key="5">
    <source>
        <dbReference type="Proteomes" id="UP000663866"/>
    </source>
</evidence>
<dbReference type="SMART" id="SM00320">
    <property type="entry name" value="WD40"/>
    <property type="match status" value="4"/>
</dbReference>
<reference evidence="4" key="1">
    <citation type="submission" date="2021-02" db="EMBL/GenBank/DDBJ databases">
        <authorList>
            <person name="Nowell W R."/>
        </authorList>
    </citation>
    <scope>NUCLEOTIDE SEQUENCE</scope>
</reference>
<organism evidence="4 5">
    <name type="scientific">Rotaria magnacalcarata</name>
    <dbReference type="NCBI Taxonomy" id="392030"/>
    <lineage>
        <taxon>Eukaryota</taxon>
        <taxon>Metazoa</taxon>
        <taxon>Spiralia</taxon>
        <taxon>Gnathifera</taxon>
        <taxon>Rotifera</taxon>
        <taxon>Eurotatoria</taxon>
        <taxon>Bdelloidea</taxon>
        <taxon>Philodinida</taxon>
        <taxon>Philodinidae</taxon>
        <taxon>Rotaria</taxon>
    </lineage>
</organism>
<dbReference type="InterPro" id="IPR015943">
    <property type="entry name" value="WD40/YVTN_repeat-like_dom_sf"/>
</dbReference>
<dbReference type="Gene3D" id="2.130.10.10">
    <property type="entry name" value="YVTN repeat-like/Quinoprotein amine dehydrogenase"/>
    <property type="match status" value="2"/>
</dbReference>
<keyword evidence="5" id="KW-1185">Reference proteome</keyword>
<evidence type="ECO:0000256" key="2">
    <source>
        <dbReference type="ARBA" id="ARBA00022737"/>
    </source>
</evidence>
<gene>
    <name evidence="4" type="ORF">OVN521_LOCUS38887</name>
</gene>
<accession>A0A820TDY9</accession>
<dbReference type="PROSITE" id="PS50294">
    <property type="entry name" value="WD_REPEATS_REGION"/>
    <property type="match status" value="1"/>
</dbReference>
<keyword evidence="1 3" id="KW-0853">WD repeat</keyword>
<feature type="non-terminal residue" evidence="4">
    <location>
        <position position="1"/>
    </location>
</feature>
<dbReference type="PANTHER" id="PTHR19848:SF8">
    <property type="entry name" value="F-BOX AND WD REPEAT DOMAIN CONTAINING 7"/>
    <property type="match status" value="1"/>
</dbReference>
<dbReference type="PANTHER" id="PTHR19848">
    <property type="entry name" value="WD40 REPEAT PROTEIN"/>
    <property type="match status" value="1"/>
</dbReference>
<dbReference type="PROSITE" id="PS50082">
    <property type="entry name" value="WD_REPEATS_2"/>
    <property type="match status" value="1"/>
</dbReference>
<dbReference type="InterPro" id="IPR036322">
    <property type="entry name" value="WD40_repeat_dom_sf"/>
</dbReference>
<dbReference type="SUPFAM" id="SSF50978">
    <property type="entry name" value="WD40 repeat-like"/>
    <property type="match status" value="1"/>
</dbReference>
<dbReference type="AlphaFoldDB" id="A0A820TDY9"/>
<dbReference type="Pfam" id="PF00400">
    <property type="entry name" value="WD40"/>
    <property type="match status" value="1"/>
</dbReference>
<proteinExistence type="predicted"/>
<comment type="caution">
    <text evidence="4">The sequence shown here is derived from an EMBL/GenBank/DDBJ whole genome shotgun (WGS) entry which is preliminary data.</text>
</comment>
<evidence type="ECO:0000313" key="4">
    <source>
        <dbReference type="EMBL" id="CAF4468658.1"/>
    </source>
</evidence>
<keyword evidence="2" id="KW-0677">Repeat</keyword>
<protein>
    <submittedName>
        <fullName evidence="4">Uncharacterized protein</fullName>
    </submittedName>
</protein>
<dbReference type="Proteomes" id="UP000663866">
    <property type="component" value="Unassembled WGS sequence"/>
</dbReference>
<evidence type="ECO:0000256" key="1">
    <source>
        <dbReference type="ARBA" id="ARBA00022574"/>
    </source>
</evidence>
<feature type="repeat" description="WD" evidence="3">
    <location>
        <begin position="288"/>
        <end position="326"/>
    </location>
</feature>
<evidence type="ECO:0000256" key="3">
    <source>
        <dbReference type="PROSITE-ProRule" id="PRU00221"/>
    </source>
</evidence>